<dbReference type="OrthoDB" id="445326at2759"/>
<dbReference type="FunCoup" id="A0A067QJM2">
    <property type="interactions" value="508"/>
</dbReference>
<dbReference type="PANTHER" id="PTHR17039">
    <property type="entry name" value="U3 SMALL NUCLEOLAR RIBONUCLEOPROTEIN PROTEIN MPP10"/>
    <property type="match status" value="1"/>
</dbReference>
<proteinExistence type="inferred from homology"/>
<dbReference type="STRING" id="933084.A0A067QJM2"/>
<dbReference type="HOGENOM" id="CLU_011271_2_0_1"/>
<feature type="compositionally biased region" description="Acidic residues" evidence="8">
    <location>
        <begin position="373"/>
        <end position="396"/>
    </location>
</feature>
<evidence type="ECO:0000256" key="4">
    <source>
        <dbReference type="ARBA" id="ARBA00023242"/>
    </source>
</evidence>
<feature type="compositionally biased region" description="Basic and acidic residues" evidence="8">
    <location>
        <begin position="422"/>
        <end position="435"/>
    </location>
</feature>
<reference evidence="10" key="1">
    <citation type="journal article" date="2014" name="Proc. Natl. Acad. Sci. U.S.A.">
        <title>Extensive sampling of basidiomycete genomes demonstrates inadequacy of the white-rot/brown-rot paradigm for wood decay fungi.</title>
        <authorList>
            <person name="Riley R."/>
            <person name="Salamov A.A."/>
            <person name="Brown D.W."/>
            <person name="Nagy L.G."/>
            <person name="Floudas D."/>
            <person name="Held B.W."/>
            <person name="Levasseur A."/>
            <person name="Lombard V."/>
            <person name="Morin E."/>
            <person name="Otillar R."/>
            <person name="Lindquist E.A."/>
            <person name="Sun H."/>
            <person name="LaButti K.M."/>
            <person name="Schmutz J."/>
            <person name="Jabbour D."/>
            <person name="Luo H."/>
            <person name="Baker S.E."/>
            <person name="Pisabarro A.G."/>
            <person name="Walton J.D."/>
            <person name="Blanchette R.A."/>
            <person name="Henrissat B."/>
            <person name="Martin F."/>
            <person name="Cullen D."/>
            <person name="Hibbett D.S."/>
            <person name="Grigoriev I.V."/>
        </authorList>
    </citation>
    <scope>NUCLEOTIDE SEQUENCE [LARGE SCALE GENOMIC DNA]</scope>
    <source>
        <strain evidence="10">MUCL 33604</strain>
    </source>
</reference>
<keyword evidence="10" id="KW-1185">Reference proteome</keyword>
<dbReference type="GO" id="GO:0034457">
    <property type="term" value="C:Mpp10 complex"/>
    <property type="evidence" value="ECO:0007669"/>
    <property type="project" value="UniProtKB-UniRule"/>
</dbReference>
<feature type="compositionally biased region" description="Acidic residues" evidence="8">
    <location>
        <begin position="403"/>
        <end position="421"/>
    </location>
</feature>
<keyword evidence="4 7" id="KW-0539">Nucleus</keyword>
<dbReference type="Pfam" id="PF04006">
    <property type="entry name" value="Mpp10"/>
    <property type="match status" value="1"/>
</dbReference>
<feature type="region of interest" description="Disordered" evidence="8">
    <location>
        <begin position="138"/>
        <end position="250"/>
    </location>
</feature>
<evidence type="ECO:0000256" key="6">
    <source>
        <dbReference type="ARBA" id="ARBA00029455"/>
    </source>
</evidence>
<dbReference type="InterPro" id="IPR012173">
    <property type="entry name" value="Mpp10"/>
</dbReference>
<sequence>MAAVLHDVQLPDQLSGLSTLIEERPESFASGSNDIKLAALAATKFIFDLAIKSESRSLPYISQLLSSINPAQAPKTRSQTRANGKRKRTPTPPLPASPAIRPTPLDSLFVDGMDEDQVWAQLELRTKNVCEVLEEALEGTGEGYESEDEDEDDRKRRKVVDGGDDMDEDDAGDEDFEFGEDEEASDDAESEDEDDVEDDEQEEDEELGEGVEGLRDPDGDDEDDLDLDRVGPRRRSGRRKGKGHPELDDGFFDLASFNAEVEEAETRNVSKGSLGKGSDDEESDEEAEDVDLFAAVDDPEEEDDLGSGGAEPFYKDFFDPPPKPKPAAKSQKKAHVNVPKVAGKVRFHEEVRVKKIKSNGKGLPVSMLRGAPGDDDEEETDDDEYGEQMSFDDDEAVGFGGMDSEESDEDSSLGALDEVDGEDGRETIDRLKDDLFAEEEEPDADLTTHEKRMADLQEQIAALESENVAKKDWTLLGEATARARPHNSLLEEDLDFERVMKAVPVVTEEVIHSLEERIKTRIMAANFDDVVRQRPLDDKPFLPSRFFELQDKKSTQSLAQIYEDEYTTTQTGGVAGEDRDGKLKKEHEEIEKQWDSICAKLDALCNVHFTPKQPKATISTVSNVAAATLESALPTAKSATTMLAPEEVFAANPNDLRARSELTPTEKRALHNKQKKAKRKARDKLDKSVDKFARSNRIGSVKKQKEQALKSVVKTGKGVTVVGKKRSEIVGKKGRPSKE</sequence>
<dbReference type="PANTHER" id="PTHR17039:SF0">
    <property type="entry name" value="U3 SMALL NUCLEOLAR RIBONUCLEOPROTEIN PROTEIN MPP10"/>
    <property type="match status" value="1"/>
</dbReference>
<feature type="compositionally biased region" description="Basic and acidic residues" evidence="8">
    <location>
        <begin position="659"/>
        <end position="669"/>
    </location>
</feature>
<evidence type="ECO:0000256" key="5">
    <source>
        <dbReference type="ARBA" id="ARBA00023274"/>
    </source>
</evidence>
<comment type="subcellular location">
    <subcellularLocation>
        <location evidence="1 7">Nucleus</location>
        <location evidence="1 7">Nucleolus</location>
    </subcellularLocation>
</comment>
<feature type="compositionally biased region" description="Polar residues" evidence="8">
    <location>
        <begin position="71"/>
        <end position="82"/>
    </location>
</feature>
<feature type="region of interest" description="Disordered" evidence="8">
    <location>
        <begin position="659"/>
        <end position="705"/>
    </location>
</feature>
<feature type="compositionally biased region" description="Acidic residues" evidence="8">
    <location>
        <begin position="279"/>
        <end position="305"/>
    </location>
</feature>
<feature type="compositionally biased region" description="Acidic residues" evidence="8">
    <location>
        <begin position="162"/>
        <end position="209"/>
    </location>
</feature>
<keyword evidence="3 7" id="KW-0698">rRNA processing</keyword>
<keyword evidence="5 7" id="KW-0687">Ribonucleoprotein</keyword>
<organism evidence="9 10">
    <name type="scientific">Jaapia argillacea MUCL 33604</name>
    <dbReference type="NCBI Taxonomy" id="933084"/>
    <lineage>
        <taxon>Eukaryota</taxon>
        <taxon>Fungi</taxon>
        <taxon>Dikarya</taxon>
        <taxon>Basidiomycota</taxon>
        <taxon>Agaricomycotina</taxon>
        <taxon>Agaricomycetes</taxon>
        <taxon>Agaricomycetidae</taxon>
        <taxon>Jaapiales</taxon>
        <taxon>Jaapiaceae</taxon>
        <taxon>Jaapia</taxon>
    </lineage>
</organism>
<comment type="similarity">
    <text evidence="6 7">Belongs to the MPP10 family.</text>
</comment>
<feature type="region of interest" description="Disordered" evidence="8">
    <location>
        <begin position="358"/>
        <end position="448"/>
    </location>
</feature>
<dbReference type="GO" id="GO:0006364">
    <property type="term" value="P:rRNA processing"/>
    <property type="evidence" value="ECO:0007669"/>
    <property type="project" value="UniProtKB-KW"/>
</dbReference>
<dbReference type="Proteomes" id="UP000027265">
    <property type="component" value="Unassembled WGS sequence"/>
</dbReference>
<evidence type="ECO:0000313" key="9">
    <source>
        <dbReference type="EMBL" id="KDQ63722.1"/>
    </source>
</evidence>
<accession>A0A067QJM2</accession>
<dbReference type="AlphaFoldDB" id="A0A067QJM2"/>
<dbReference type="EMBL" id="KL197710">
    <property type="protein sequence ID" value="KDQ63722.1"/>
    <property type="molecule type" value="Genomic_DNA"/>
</dbReference>
<feature type="region of interest" description="Disordered" evidence="8">
    <location>
        <begin position="71"/>
        <end position="103"/>
    </location>
</feature>
<dbReference type="GO" id="GO:0032040">
    <property type="term" value="C:small-subunit processome"/>
    <property type="evidence" value="ECO:0007669"/>
    <property type="project" value="TreeGrafter"/>
</dbReference>
<feature type="compositionally biased region" description="Basic residues" evidence="8">
    <location>
        <begin position="232"/>
        <end position="242"/>
    </location>
</feature>
<dbReference type="GO" id="GO:0005732">
    <property type="term" value="C:sno(s)RNA-containing ribonucleoprotein complex"/>
    <property type="evidence" value="ECO:0007669"/>
    <property type="project" value="UniProtKB-UniRule"/>
</dbReference>
<dbReference type="InParanoid" id="A0A067QJM2"/>
<evidence type="ECO:0000256" key="8">
    <source>
        <dbReference type="SAM" id="MobiDB-lite"/>
    </source>
</evidence>
<feature type="compositionally biased region" description="Basic residues" evidence="8">
    <location>
        <begin position="670"/>
        <end position="682"/>
    </location>
</feature>
<evidence type="ECO:0000256" key="1">
    <source>
        <dbReference type="ARBA" id="ARBA00004604"/>
    </source>
</evidence>
<feature type="region of interest" description="Disordered" evidence="8">
    <location>
        <begin position="262"/>
        <end position="341"/>
    </location>
</feature>
<dbReference type="PIRSF" id="PIRSF017300">
    <property type="entry name" value="snoRNP_Mpp10"/>
    <property type="match status" value="1"/>
</dbReference>
<evidence type="ECO:0000256" key="3">
    <source>
        <dbReference type="ARBA" id="ARBA00022552"/>
    </source>
</evidence>
<name>A0A067QJM2_9AGAM</name>
<comment type="function">
    <text evidence="7">Involved in nucleolar processing of pre-18S ribosomal RNA.</text>
</comment>
<feature type="compositionally biased region" description="Basic and acidic residues" evidence="8">
    <location>
        <begin position="683"/>
        <end position="693"/>
    </location>
</feature>
<keyword evidence="2 7" id="KW-0690">Ribosome biogenesis</keyword>
<evidence type="ECO:0000313" key="10">
    <source>
        <dbReference type="Proteomes" id="UP000027265"/>
    </source>
</evidence>
<gene>
    <name evidence="9" type="ORF">JAAARDRAFT_169865</name>
</gene>
<protein>
    <recommendedName>
        <fullName evidence="7">U3 small nucleolar ribonucleoprotein protein MPP10</fullName>
    </recommendedName>
</protein>
<evidence type="ECO:0000256" key="2">
    <source>
        <dbReference type="ARBA" id="ARBA00022517"/>
    </source>
</evidence>
<evidence type="ECO:0000256" key="7">
    <source>
        <dbReference type="PIRNR" id="PIRNR017300"/>
    </source>
</evidence>